<dbReference type="Proteomes" id="UP000297299">
    <property type="component" value="Unassembled WGS sequence"/>
</dbReference>
<keyword evidence="1 2" id="KW-0371">Homeobox</keyword>
<feature type="region of interest" description="Disordered" evidence="3">
    <location>
        <begin position="552"/>
        <end position="578"/>
    </location>
</feature>
<dbReference type="InterPro" id="IPR009057">
    <property type="entry name" value="Homeodomain-like_sf"/>
</dbReference>
<dbReference type="GO" id="GO:0005634">
    <property type="term" value="C:nucleus"/>
    <property type="evidence" value="ECO:0007669"/>
    <property type="project" value="UniProtKB-SubCell"/>
</dbReference>
<evidence type="ECO:0000256" key="2">
    <source>
        <dbReference type="RuleBase" id="RU000682"/>
    </source>
</evidence>
<feature type="DNA-binding region" description="Homeobox" evidence="1">
    <location>
        <begin position="68"/>
        <end position="127"/>
    </location>
</feature>
<sequence length="755" mass="83330">MPKDYQHINFLNNYFNRLLNPDILTETTKQTAIRCNAAHIPPTTSGVDGVDSQIVGRHISECRRRARNQPRAERIQQWQLVILLAAYAIDHYPSPGERMKLMHQTGMNYRQIKNWFEQKAKMLKKSGGGPAGPPPGNNKYSTKMWKAYFANPVGYVQKLLNGEIDPVTGAAIGQAAQSLPNAPANGPANATNGNNGLVALAPGTTVVPNLDNQSGHQHDEGDFSNMQPSPQSQMYQYVQPGFPDAQPAEPYIEVNQAQPEYSNLQAPPHYQAPQQTQYGPQQIPMYSQEQNMVYSMPPIQSANSGISSYAAGRSYEVSRVQPAPQQEAYPGAHTISHDVAPALFDGIKQTVPDQHRYGMPVSSQSGIPCDSFANQDDNEDEYQEDWQGRHVPFYPPVSQDHAMQYMPVLPQASGIPMGQSFNGYLAQSNDPIRKRKSTLDDDELNQGPYAAHLRKRPHQASDSGIFAPSETGNFAGAESRMVDTRKPAKRLRAMRPIPKTRRRLMPGQSLIRKSSWSSTEDTMNSSFDNSGARWSPPEPSKLNICHGSPHESNTAKLGMTSPDIRTPNIRTPDVRGSDFEPQTLDPPLFGYEQGGLNNGTEEVSEQRIAGFVSSTPTMSAANVGQYATENITERVAQQYNTTAPARTPSPAFQYPVSILDGDWKADSTAQNPQPQQDSAFPQGGTQEFESSAEVPSVPENALNTQDVDDFESLLPMPDMNALEQSFMHNGEFDYSGFLGSESLFEDWDPPNLDNN</sequence>
<name>A0A4Y8D867_9HELO</name>
<dbReference type="InterPro" id="IPR001356">
    <property type="entry name" value="HD"/>
</dbReference>
<evidence type="ECO:0000313" key="5">
    <source>
        <dbReference type="EMBL" id="TEY70365.1"/>
    </source>
</evidence>
<feature type="compositionally biased region" description="Polar residues" evidence="3">
    <location>
        <begin position="511"/>
        <end position="529"/>
    </location>
</feature>
<dbReference type="EMBL" id="PHWZ01000105">
    <property type="protein sequence ID" value="TEY70365.1"/>
    <property type="molecule type" value="Genomic_DNA"/>
</dbReference>
<keyword evidence="1 2" id="KW-0539">Nucleus</keyword>
<gene>
    <name evidence="5" type="ORF">BOTCAL_0105g00070</name>
</gene>
<keyword evidence="1 2" id="KW-0238">DNA-binding</keyword>
<evidence type="ECO:0000259" key="4">
    <source>
        <dbReference type="PROSITE" id="PS50071"/>
    </source>
</evidence>
<dbReference type="SUPFAM" id="SSF46689">
    <property type="entry name" value="Homeodomain-like"/>
    <property type="match status" value="1"/>
</dbReference>
<feature type="compositionally biased region" description="Polar residues" evidence="3">
    <location>
        <begin position="667"/>
        <end position="688"/>
    </location>
</feature>
<feature type="region of interest" description="Disordered" evidence="3">
    <location>
        <begin position="510"/>
        <end position="538"/>
    </location>
</feature>
<comment type="caution">
    <text evidence="5">The sequence shown here is derived from an EMBL/GenBank/DDBJ whole genome shotgun (WGS) entry which is preliminary data.</text>
</comment>
<feature type="compositionally biased region" description="Polar residues" evidence="3">
    <location>
        <begin position="206"/>
        <end position="215"/>
    </location>
</feature>
<dbReference type="Gene3D" id="1.10.10.60">
    <property type="entry name" value="Homeodomain-like"/>
    <property type="match status" value="1"/>
</dbReference>
<feature type="domain" description="Homeobox" evidence="4">
    <location>
        <begin position="66"/>
        <end position="126"/>
    </location>
</feature>
<protein>
    <recommendedName>
        <fullName evidence="4">Homeobox domain-containing protein</fullName>
    </recommendedName>
</protein>
<dbReference type="Pfam" id="PF00046">
    <property type="entry name" value="Homeodomain"/>
    <property type="match status" value="1"/>
</dbReference>
<dbReference type="CDD" id="cd00086">
    <property type="entry name" value="homeodomain"/>
    <property type="match status" value="1"/>
</dbReference>
<feature type="region of interest" description="Disordered" evidence="3">
    <location>
        <begin position="205"/>
        <end position="247"/>
    </location>
</feature>
<organism evidence="5 6">
    <name type="scientific">Botryotinia calthae</name>
    <dbReference type="NCBI Taxonomy" id="38488"/>
    <lineage>
        <taxon>Eukaryota</taxon>
        <taxon>Fungi</taxon>
        <taxon>Dikarya</taxon>
        <taxon>Ascomycota</taxon>
        <taxon>Pezizomycotina</taxon>
        <taxon>Leotiomycetes</taxon>
        <taxon>Helotiales</taxon>
        <taxon>Sclerotiniaceae</taxon>
        <taxon>Botryotinia</taxon>
    </lineage>
</organism>
<evidence type="ECO:0000256" key="1">
    <source>
        <dbReference type="PROSITE-ProRule" id="PRU00108"/>
    </source>
</evidence>
<evidence type="ECO:0000313" key="6">
    <source>
        <dbReference type="Proteomes" id="UP000297299"/>
    </source>
</evidence>
<accession>A0A4Y8D867</accession>
<dbReference type="AlphaFoldDB" id="A0A4Y8D867"/>
<keyword evidence="6" id="KW-1185">Reference proteome</keyword>
<comment type="subcellular location">
    <subcellularLocation>
        <location evidence="1 2">Nucleus</location>
    </subcellularLocation>
</comment>
<evidence type="ECO:0000256" key="3">
    <source>
        <dbReference type="SAM" id="MobiDB-lite"/>
    </source>
</evidence>
<feature type="compositionally biased region" description="Polar residues" evidence="3">
    <location>
        <begin position="224"/>
        <end position="236"/>
    </location>
</feature>
<dbReference type="GO" id="GO:0003677">
    <property type="term" value="F:DNA binding"/>
    <property type="evidence" value="ECO:0007669"/>
    <property type="project" value="UniProtKB-UniRule"/>
</dbReference>
<dbReference type="PROSITE" id="PS50071">
    <property type="entry name" value="HOMEOBOX_2"/>
    <property type="match status" value="1"/>
</dbReference>
<proteinExistence type="predicted"/>
<feature type="region of interest" description="Disordered" evidence="3">
    <location>
        <begin position="663"/>
        <end position="688"/>
    </location>
</feature>
<dbReference type="OrthoDB" id="6159439at2759"/>
<reference evidence="5 6" key="1">
    <citation type="submission" date="2017-11" db="EMBL/GenBank/DDBJ databases">
        <title>Comparative genomics of Botrytis spp.</title>
        <authorList>
            <person name="Valero-Jimenez C.A."/>
            <person name="Tapia P."/>
            <person name="Veloso J."/>
            <person name="Silva-Moreno E."/>
            <person name="Staats M."/>
            <person name="Valdes J.H."/>
            <person name="Van Kan J.A.L."/>
        </authorList>
    </citation>
    <scope>NUCLEOTIDE SEQUENCE [LARGE SCALE GENOMIC DNA]</scope>
    <source>
        <strain evidence="5 6">MUCL2830</strain>
    </source>
</reference>
<dbReference type="SMART" id="SM00389">
    <property type="entry name" value="HOX"/>
    <property type="match status" value="1"/>
</dbReference>